<protein>
    <submittedName>
        <fullName evidence="3">Uncharacterized protein</fullName>
    </submittedName>
</protein>
<evidence type="ECO:0000256" key="2">
    <source>
        <dbReference type="SAM" id="MobiDB-lite"/>
    </source>
</evidence>
<dbReference type="Proteomes" id="UP001232148">
    <property type="component" value="Unassembled WGS sequence"/>
</dbReference>
<dbReference type="EMBL" id="MU842838">
    <property type="protein sequence ID" value="KAK2031686.1"/>
    <property type="molecule type" value="Genomic_DNA"/>
</dbReference>
<gene>
    <name evidence="3" type="ORF">LX32DRAFT_713467</name>
</gene>
<feature type="region of interest" description="Disordered" evidence="2">
    <location>
        <begin position="313"/>
        <end position="487"/>
    </location>
</feature>
<reference evidence="3" key="1">
    <citation type="submission" date="2021-06" db="EMBL/GenBank/DDBJ databases">
        <title>Comparative genomics, transcriptomics and evolutionary studies reveal genomic signatures of adaptation to plant cell wall in hemibiotrophic fungi.</title>
        <authorList>
            <consortium name="DOE Joint Genome Institute"/>
            <person name="Baroncelli R."/>
            <person name="Diaz J.F."/>
            <person name="Benocci T."/>
            <person name="Peng M."/>
            <person name="Battaglia E."/>
            <person name="Haridas S."/>
            <person name="Andreopoulos W."/>
            <person name="Labutti K."/>
            <person name="Pangilinan J."/>
            <person name="Floch G.L."/>
            <person name="Makela M.R."/>
            <person name="Henrissat B."/>
            <person name="Grigoriev I.V."/>
            <person name="Crouch J.A."/>
            <person name="De Vries R.P."/>
            <person name="Sukno S.A."/>
            <person name="Thon M.R."/>
        </authorList>
    </citation>
    <scope>NUCLEOTIDE SEQUENCE</scope>
    <source>
        <strain evidence="3">MAFF235873</strain>
    </source>
</reference>
<feature type="compositionally biased region" description="Polar residues" evidence="2">
    <location>
        <begin position="375"/>
        <end position="392"/>
    </location>
</feature>
<feature type="compositionally biased region" description="Polar residues" evidence="2">
    <location>
        <begin position="454"/>
        <end position="465"/>
    </location>
</feature>
<evidence type="ECO:0000313" key="3">
    <source>
        <dbReference type="EMBL" id="KAK2031686.1"/>
    </source>
</evidence>
<accession>A0AAD9HP51</accession>
<organism evidence="3 4">
    <name type="scientific">Colletotrichum zoysiae</name>
    <dbReference type="NCBI Taxonomy" id="1216348"/>
    <lineage>
        <taxon>Eukaryota</taxon>
        <taxon>Fungi</taxon>
        <taxon>Dikarya</taxon>
        <taxon>Ascomycota</taxon>
        <taxon>Pezizomycotina</taxon>
        <taxon>Sordariomycetes</taxon>
        <taxon>Hypocreomycetidae</taxon>
        <taxon>Glomerellales</taxon>
        <taxon>Glomerellaceae</taxon>
        <taxon>Colletotrichum</taxon>
        <taxon>Colletotrichum graminicola species complex</taxon>
    </lineage>
</organism>
<evidence type="ECO:0000313" key="4">
    <source>
        <dbReference type="Proteomes" id="UP001232148"/>
    </source>
</evidence>
<dbReference type="AlphaFoldDB" id="A0AAD9HP51"/>
<feature type="coiled-coil region" evidence="1">
    <location>
        <begin position="668"/>
        <end position="723"/>
    </location>
</feature>
<evidence type="ECO:0000256" key="1">
    <source>
        <dbReference type="SAM" id="Coils"/>
    </source>
</evidence>
<keyword evidence="4" id="KW-1185">Reference proteome</keyword>
<comment type="caution">
    <text evidence="3">The sequence shown here is derived from an EMBL/GenBank/DDBJ whole genome shotgun (WGS) entry which is preliminary data.</text>
</comment>
<keyword evidence="1" id="KW-0175">Coiled coil</keyword>
<feature type="compositionally biased region" description="Basic and acidic residues" evidence="2">
    <location>
        <begin position="394"/>
        <end position="420"/>
    </location>
</feature>
<proteinExistence type="predicted"/>
<name>A0AAD9HP51_9PEZI</name>
<feature type="compositionally biased region" description="Low complexity" evidence="2">
    <location>
        <begin position="313"/>
        <end position="342"/>
    </location>
</feature>
<sequence length="743" mass="82055">MSAGSNSATHGNRHEQADMHETVNLDHNPTTGPARFIKKPQPKILYPDTMLRDAMRGELVYTPDLKPMMDSISRDMRLTPQPVGRHLGSNTHYSKMKSILKGGQRAMATLDRYLVSEAFIRTDIWNTAPLQEFFKLVHLHGLEREFRDEYWEKNQRAHPAKIQKLYESVKRPLTHPLDEALADEVANLARDIMSRSVYVPRADHPIIRSAVAIMNMAEQQPDKLQESPRRVAQIWAAWCLARDKYWPETTYLAVTILARAAKNQLMAKCFRHENSALLRLAAKCYDDEACRRWQDMHGKCHVIPVPELLSRPVVASPPRASPSSATLKKTSSSSASQLQKTARMVKKTGTKLAKVVPSKVRELDSSSKHQLSPIRPSSGQHSSLTRSLSAADSISRHRTPEDTVQHLQIHDFSHPKKDHNNQGIKKQRLSEHSENPVYHPEVDQPQVKRRKLTASLSPVITTASRPQPDIRHGSSPAPPTPSATTLVAPAAPVGSATPVAAAAPSPALIPSMAPLDMVPIPVATISASTPVATMPAHIPVAIMSASTPMATMSAPPPTPANSLPEWRNQVVNADDIATLVAMKLCSGPSGLPFTSQPVATKTEHESVKETCTKLEARLEKRLSPFLRQLGGLSSEFEALGDKQAALEQTIAKHANDQHDSQGKQFTHNETLMEKMETLTKLLENQQTALEQAVTKVDSLSQLAQTLQKDQEELKIRVDRGQKKRGRFSANAKIADSITCAPLS</sequence>